<dbReference type="EMBL" id="BMHH01000013">
    <property type="protein sequence ID" value="GGB00081.1"/>
    <property type="molecule type" value="Genomic_DNA"/>
</dbReference>
<evidence type="ECO:0000313" key="2">
    <source>
        <dbReference type="Proteomes" id="UP000646478"/>
    </source>
</evidence>
<proteinExistence type="predicted"/>
<dbReference type="Proteomes" id="UP000646478">
    <property type="component" value="Unassembled WGS sequence"/>
</dbReference>
<gene>
    <name evidence="1" type="ORF">GCM10011491_30420</name>
</gene>
<keyword evidence="2" id="KW-1185">Reference proteome</keyword>
<protein>
    <submittedName>
        <fullName evidence="1">Uncharacterized protein</fullName>
    </submittedName>
</protein>
<reference evidence="1" key="2">
    <citation type="submission" date="2020-09" db="EMBL/GenBank/DDBJ databases">
        <authorList>
            <person name="Sun Q."/>
            <person name="Zhou Y."/>
        </authorList>
    </citation>
    <scope>NUCLEOTIDE SEQUENCE</scope>
    <source>
        <strain evidence="1">CGMCC 1.15082</strain>
    </source>
</reference>
<dbReference type="RefSeq" id="WP_188825048.1">
    <property type="nucleotide sequence ID" value="NZ_BMHH01000013.1"/>
</dbReference>
<accession>A0A916WGW8</accession>
<comment type="caution">
    <text evidence="1">The sequence shown here is derived from an EMBL/GenBank/DDBJ whole genome shotgun (WGS) entry which is preliminary data.</text>
</comment>
<sequence length="111" mass="12096">MKTSYTASLKMPDGRIWQEVNCDIDLDLEWENGEPFIVANDVLVDVSKSGEPSQYVSLFSDTATPLMKLIGAEICDLADADDDLLTEALEHEGGYITPSPAYVSYASGEAM</sequence>
<reference evidence="1" key="1">
    <citation type="journal article" date="2014" name="Int. J. Syst. Evol. Microbiol.">
        <title>Complete genome sequence of Corynebacterium casei LMG S-19264T (=DSM 44701T), isolated from a smear-ripened cheese.</title>
        <authorList>
            <consortium name="US DOE Joint Genome Institute (JGI-PGF)"/>
            <person name="Walter F."/>
            <person name="Albersmeier A."/>
            <person name="Kalinowski J."/>
            <person name="Ruckert C."/>
        </authorList>
    </citation>
    <scope>NUCLEOTIDE SEQUENCE</scope>
    <source>
        <strain evidence="1">CGMCC 1.15082</strain>
    </source>
</reference>
<organism evidence="1 2">
    <name type="scientific">Brucella endophytica</name>
    <dbReference type="NCBI Taxonomy" id="1963359"/>
    <lineage>
        <taxon>Bacteria</taxon>
        <taxon>Pseudomonadati</taxon>
        <taxon>Pseudomonadota</taxon>
        <taxon>Alphaproteobacteria</taxon>
        <taxon>Hyphomicrobiales</taxon>
        <taxon>Brucellaceae</taxon>
        <taxon>Brucella/Ochrobactrum group</taxon>
        <taxon>Brucella</taxon>
    </lineage>
</organism>
<evidence type="ECO:0000313" key="1">
    <source>
        <dbReference type="EMBL" id="GGB00081.1"/>
    </source>
</evidence>
<name>A0A916WGW8_9HYPH</name>
<dbReference type="AlphaFoldDB" id="A0A916WGW8"/>